<dbReference type="Pfam" id="PF03466">
    <property type="entry name" value="LysR_substrate"/>
    <property type="match status" value="1"/>
</dbReference>
<evidence type="ECO:0000256" key="3">
    <source>
        <dbReference type="ARBA" id="ARBA00023125"/>
    </source>
</evidence>
<comment type="caution">
    <text evidence="6">The sequence shown here is derived from an EMBL/GenBank/DDBJ whole genome shotgun (WGS) entry which is preliminary data.</text>
</comment>
<feature type="domain" description="HTH lysR-type" evidence="5">
    <location>
        <begin position="3"/>
        <end position="60"/>
    </location>
</feature>
<reference evidence="6 7" key="1">
    <citation type="submission" date="2020-10" db="EMBL/GenBank/DDBJ databases">
        <authorList>
            <person name="Peeters C."/>
        </authorList>
    </citation>
    <scope>NUCLEOTIDE SEQUENCE [LARGE SCALE GENOMIC DNA]</scope>
    <source>
        <strain evidence="6 7">LMG 28140</strain>
    </source>
</reference>
<dbReference type="RefSeq" id="WP_236591667.1">
    <property type="nucleotide sequence ID" value="NZ_CAJHCP010000003.1"/>
</dbReference>
<keyword evidence="4" id="KW-0804">Transcription</keyword>
<dbReference type="PANTHER" id="PTHR30126:SF91">
    <property type="entry name" value="LYSR FAMILY TRANSCRIPTIONAL REGULATOR"/>
    <property type="match status" value="1"/>
</dbReference>
<keyword evidence="7" id="KW-1185">Reference proteome</keyword>
<dbReference type="InterPro" id="IPR005119">
    <property type="entry name" value="LysR_subst-bd"/>
</dbReference>
<dbReference type="EMBL" id="CAJHCP010000003">
    <property type="protein sequence ID" value="CAD6522722.1"/>
    <property type="molecule type" value="Genomic_DNA"/>
</dbReference>
<dbReference type="Proteomes" id="UP000598032">
    <property type="component" value="Unassembled WGS sequence"/>
</dbReference>
<evidence type="ECO:0000256" key="1">
    <source>
        <dbReference type="ARBA" id="ARBA00009437"/>
    </source>
</evidence>
<comment type="similarity">
    <text evidence="1">Belongs to the LysR transcriptional regulatory family.</text>
</comment>
<gene>
    <name evidence="6" type="primary">argP_2</name>
    <name evidence="6" type="ORF">LMG28140_01418</name>
</gene>
<dbReference type="PANTHER" id="PTHR30126">
    <property type="entry name" value="HTH-TYPE TRANSCRIPTIONAL REGULATOR"/>
    <property type="match status" value="1"/>
</dbReference>
<proteinExistence type="inferred from homology"/>
<dbReference type="InterPro" id="IPR036388">
    <property type="entry name" value="WH-like_DNA-bd_sf"/>
</dbReference>
<dbReference type="PROSITE" id="PS50931">
    <property type="entry name" value="HTH_LYSR"/>
    <property type="match status" value="1"/>
</dbReference>
<evidence type="ECO:0000313" key="6">
    <source>
        <dbReference type="EMBL" id="CAD6522722.1"/>
    </source>
</evidence>
<dbReference type="Gene3D" id="1.10.10.10">
    <property type="entry name" value="Winged helix-like DNA-binding domain superfamily/Winged helix DNA-binding domain"/>
    <property type="match status" value="1"/>
</dbReference>
<keyword evidence="3" id="KW-0238">DNA-binding</keyword>
<evidence type="ECO:0000256" key="4">
    <source>
        <dbReference type="ARBA" id="ARBA00023163"/>
    </source>
</evidence>
<dbReference type="PRINTS" id="PR00039">
    <property type="entry name" value="HTHLYSR"/>
</dbReference>
<protein>
    <submittedName>
        <fullName evidence="6">HTH-type transcriptional regulator ArgP</fullName>
    </submittedName>
</protein>
<evidence type="ECO:0000256" key="2">
    <source>
        <dbReference type="ARBA" id="ARBA00023015"/>
    </source>
</evidence>
<dbReference type="Gene3D" id="3.40.190.290">
    <property type="match status" value="1"/>
</dbReference>
<evidence type="ECO:0000313" key="7">
    <source>
        <dbReference type="Proteomes" id="UP000598032"/>
    </source>
</evidence>
<dbReference type="InterPro" id="IPR000847">
    <property type="entry name" value="LysR_HTH_N"/>
</dbReference>
<dbReference type="InterPro" id="IPR036390">
    <property type="entry name" value="WH_DNA-bd_sf"/>
</dbReference>
<evidence type="ECO:0000259" key="5">
    <source>
        <dbReference type="PROSITE" id="PS50931"/>
    </source>
</evidence>
<name>A0ABN7HJC0_9BURK</name>
<dbReference type="Pfam" id="PF00126">
    <property type="entry name" value="HTH_1"/>
    <property type="match status" value="1"/>
</dbReference>
<dbReference type="SUPFAM" id="SSF46785">
    <property type="entry name" value="Winged helix' DNA-binding domain"/>
    <property type="match status" value="1"/>
</dbReference>
<sequence>MRFSFEQLEAFVTTAQERSFSAAARRLGKAQSAVSTAVINLEVDLGVTLFDRSGRYPVLTVQGQALMCEAEAVLLHCVSLQDRANNLNMNVEPRLVIAVDDAIPYAAIAGALRRFEVAFPDLELEIRHVSQDDILHAAQRGEVMLGLTFAQTHYPKEIAFRRLGNINLTHAVHRDHPLAKSDLISFARLSDYRQIVATNGRKLPTGEYLKVPRCWFVESYLMLLEAARDGMGWVTLPKRLIADELASGELVELRLEAYPFTEWTVGTDLIWNTSPESGKAAAWLRAELSRNEINV</sequence>
<dbReference type="CDD" id="cd05466">
    <property type="entry name" value="PBP2_LTTR_substrate"/>
    <property type="match status" value="1"/>
</dbReference>
<organism evidence="6 7">
    <name type="scientific">Paraburkholderia metrosideri</name>
    <dbReference type="NCBI Taxonomy" id="580937"/>
    <lineage>
        <taxon>Bacteria</taxon>
        <taxon>Pseudomonadati</taxon>
        <taxon>Pseudomonadota</taxon>
        <taxon>Betaproteobacteria</taxon>
        <taxon>Burkholderiales</taxon>
        <taxon>Burkholderiaceae</taxon>
        <taxon>Paraburkholderia</taxon>
    </lineage>
</organism>
<accession>A0ABN7HJC0</accession>
<dbReference type="SUPFAM" id="SSF53850">
    <property type="entry name" value="Periplasmic binding protein-like II"/>
    <property type="match status" value="1"/>
</dbReference>
<keyword evidence="2" id="KW-0805">Transcription regulation</keyword>